<dbReference type="InterPro" id="IPR030660">
    <property type="entry name" value="ABC_branched_ATPase_LivF/BraG"/>
</dbReference>
<keyword evidence="2 6" id="KW-0813">Transport</keyword>
<dbReference type="GO" id="GO:0005524">
    <property type="term" value="F:ATP binding"/>
    <property type="evidence" value="ECO:0007669"/>
    <property type="project" value="UniProtKB-UniRule"/>
</dbReference>
<feature type="domain" description="ABC transporter" evidence="7">
    <location>
        <begin position="11"/>
        <end position="242"/>
    </location>
</feature>
<comment type="similarity">
    <text evidence="1 6">Belongs to the ABC transporter superfamily.</text>
</comment>
<dbReference type="OrthoDB" id="9776369at2"/>
<dbReference type="InterPro" id="IPR017871">
    <property type="entry name" value="ABC_transporter-like_CS"/>
</dbReference>
<proteinExistence type="inferred from homology"/>
<sequence length="251" mass="27018">MPLPDTTVSLLEVSGLRVHYDGIQALHGVSFSVPRGQIVTLIGANGAGKTSILHAISGLTPYSGSVTFAGHDLHGVPAHRIVGLGIAQVPEGRGIFGNLTVRENLRLATWQRRDRERIEEDFERVLVRFPRLRERLGQAAGTLSGGEQQMLAVGRALMSRASLLLLDEPSMGMSPILVQEIFAIIQEINREGTTVLLVEQNANMALRIASHAHVLETGRITLAGSGQQLLGDPRVKQAYLGTALKHHSVAG</sequence>
<name>A0A2K8UII7_9GAMM</name>
<dbReference type="InterPro" id="IPR052156">
    <property type="entry name" value="BCAA_Transport_ATP-bd_LivF"/>
</dbReference>
<evidence type="ECO:0000313" key="9">
    <source>
        <dbReference type="Proteomes" id="UP000232638"/>
    </source>
</evidence>
<dbReference type="PIRSF" id="PIRSF039137">
    <property type="entry name" value="ABC_branched_ATPase"/>
    <property type="match status" value="1"/>
</dbReference>
<dbReference type="Proteomes" id="UP000232638">
    <property type="component" value="Plasmid pTs417"/>
</dbReference>
<dbReference type="AlphaFoldDB" id="A0A2K8UII7"/>
<dbReference type="GO" id="GO:0015658">
    <property type="term" value="F:branched-chain amino acid transmembrane transporter activity"/>
    <property type="evidence" value="ECO:0007669"/>
    <property type="project" value="UniProtKB-UniRule"/>
</dbReference>
<evidence type="ECO:0000256" key="6">
    <source>
        <dbReference type="PIRNR" id="PIRNR039137"/>
    </source>
</evidence>
<keyword evidence="8" id="KW-0614">Plasmid</keyword>
<dbReference type="SMART" id="SM00382">
    <property type="entry name" value="AAA"/>
    <property type="match status" value="1"/>
</dbReference>
<keyword evidence="3 6" id="KW-0547">Nucleotide-binding</keyword>
<dbReference type="PANTHER" id="PTHR43820:SF4">
    <property type="entry name" value="HIGH-AFFINITY BRANCHED-CHAIN AMINO ACID TRANSPORT ATP-BINDING PROTEIN LIVF"/>
    <property type="match status" value="1"/>
</dbReference>
<dbReference type="InterPro" id="IPR003593">
    <property type="entry name" value="AAA+_ATPase"/>
</dbReference>
<keyword evidence="9" id="KW-1185">Reference proteome</keyword>
<reference evidence="8 9" key="1">
    <citation type="submission" date="2017-03" db="EMBL/GenBank/DDBJ databases">
        <title>Complete genome sequence of Candidatus 'Thiodictyon syntrophicum' sp. nov. strain Cad16T, a photolithoautotroph purple sulfur bacterium isolated from an alpine meromictic lake.</title>
        <authorList>
            <person name="Luedin S.M."/>
            <person name="Pothier J.F."/>
            <person name="Danza F."/>
            <person name="Storelli N."/>
            <person name="Wittwer M."/>
            <person name="Tonolla M."/>
        </authorList>
    </citation>
    <scope>NUCLEOTIDE SEQUENCE [LARGE SCALE GENOMIC DNA]</scope>
    <source>
        <strain evidence="8 9">Cad16T</strain>
        <plasmid evidence="9">Plasmid pts417</plasmid>
    </source>
</reference>
<dbReference type="GO" id="GO:0015807">
    <property type="term" value="P:L-amino acid transport"/>
    <property type="evidence" value="ECO:0007669"/>
    <property type="project" value="TreeGrafter"/>
</dbReference>
<accession>A0A2K8UII7</accession>
<dbReference type="Pfam" id="PF00005">
    <property type="entry name" value="ABC_tran"/>
    <property type="match status" value="1"/>
</dbReference>
<geneLocation type="plasmid" evidence="9">
    <name>pts417</name>
</geneLocation>
<dbReference type="InterPro" id="IPR003439">
    <property type="entry name" value="ABC_transporter-like_ATP-bd"/>
</dbReference>
<dbReference type="CDD" id="cd03224">
    <property type="entry name" value="ABC_TM1139_LivF_branched"/>
    <property type="match status" value="1"/>
</dbReference>
<evidence type="ECO:0000313" key="8">
    <source>
        <dbReference type="EMBL" id="AUB85337.1"/>
    </source>
</evidence>
<dbReference type="KEGG" id="tsy:THSYN_30350"/>
<evidence type="ECO:0000256" key="2">
    <source>
        <dbReference type="ARBA" id="ARBA00022448"/>
    </source>
</evidence>
<dbReference type="Gene3D" id="3.40.50.300">
    <property type="entry name" value="P-loop containing nucleotide triphosphate hydrolases"/>
    <property type="match status" value="1"/>
</dbReference>
<evidence type="ECO:0000256" key="4">
    <source>
        <dbReference type="ARBA" id="ARBA00022840"/>
    </source>
</evidence>
<gene>
    <name evidence="8" type="ORF">THSYN_30350</name>
</gene>
<keyword evidence="4 6" id="KW-0067">ATP-binding</keyword>
<dbReference type="PROSITE" id="PS50893">
    <property type="entry name" value="ABC_TRANSPORTER_2"/>
    <property type="match status" value="1"/>
</dbReference>
<protein>
    <recommendedName>
        <fullName evidence="6">High-affinity branched-chain amino acid transport ATP-binding protein</fullName>
    </recommendedName>
</protein>
<keyword evidence="5 6" id="KW-0029">Amino-acid transport</keyword>
<evidence type="ECO:0000256" key="5">
    <source>
        <dbReference type="ARBA" id="ARBA00022970"/>
    </source>
</evidence>
<dbReference type="GO" id="GO:0016887">
    <property type="term" value="F:ATP hydrolysis activity"/>
    <property type="evidence" value="ECO:0007669"/>
    <property type="project" value="InterPro"/>
</dbReference>
<evidence type="ECO:0000256" key="3">
    <source>
        <dbReference type="ARBA" id="ARBA00022741"/>
    </source>
</evidence>
<evidence type="ECO:0000256" key="1">
    <source>
        <dbReference type="ARBA" id="ARBA00005417"/>
    </source>
</evidence>
<dbReference type="PROSITE" id="PS00211">
    <property type="entry name" value="ABC_TRANSPORTER_1"/>
    <property type="match status" value="1"/>
</dbReference>
<organism evidence="8 9">
    <name type="scientific">Candidatus Thiodictyon syntrophicum</name>
    <dbReference type="NCBI Taxonomy" id="1166950"/>
    <lineage>
        <taxon>Bacteria</taxon>
        <taxon>Pseudomonadati</taxon>
        <taxon>Pseudomonadota</taxon>
        <taxon>Gammaproteobacteria</taxon>
        <taxon>Chromatiales</taxon>
        <taxon>Chromatiaceae</taxon>
        <taxon>Thiodictyon</taxon>
    </lineage>
</organism>
<dbReference type="EMBL" id="CP020371">
    <property type="protein sequence ID" value="AUB85337.1"/>
    <property type="molecule type" value="Genomic_DNA"/>
</dbReference>
<evidence type="ECO:0000259" key="7">
    <source>
        <dbReference type="PROSITE" id="PS50893"/>
    </source>
</evidence>
<dbReference type="InterPro" id="IPR027417">
    <property type="entry name" value="P-loop_NTPase"/>
</dbReference>
<dbReference type="PANTHER" id="PTHR43820">
    <property type="entry name" value="HIGH-AFFINITY BRANCHED-CHAIN AMINO ACID TRANSPORT ATP-BINDING PROTEIN LIVF"/>
    <property type="match status" value="1"/>
</dbReference>
<dbReference type="SUPFAM" id="SSF52540">
    <property type="entry name" value="P-loop containing nucleoside triphosphate hydrolases"/>
    <property type="match status" value="1"/>
</dbReference>